<comment type="caution">
    <text evidence="2">The sequence shown here is derived from an EMBL/GenBank/DDBJ whole genome shotgun (WGS) entry which is preliminary data.</text>
</comment>
<evidence type="ECO:0000313" key="3">
    <source>
        <dbReference type="Proteomes" id="UP000317839"/>
    </source>
</evidence>
<protein>
    <submittedName>
        <fullName evidence="2">Uncharacterized protein</fullName>
    </submittedName>
</protein>
<organism evidence="2 3">
    <name type="scientific">Aliikangiella marina</name>
    <dbReference type="NCBI Taxonomy" id="1712262"/>
    <lineage>
        <taxon>Bacteria</taxon>
        <taxon>Pseudomonadati</taxon>
        <taxon>Pseudomonadota</taxon>
        <taxon>Gammaproteobacteria</taxon>
        <taxon>Oceanospirillales</taxon>
        <taxon>Pleioneaceae</taxon>
        <taxon>Aliikangiella</taxon>
    </lineage>
</organism>
<proteinExistence type="predicted"/>
<evidence type="ECO:0000256" key="1">
    <source>
        <dbReference type="SAM" id="SignalP"/>
    </source>
</evidence>
<accession>A0A545T6U3</accession>
<dbReference type="AlphaFoldDB" id="A0A545T6U3"/>
<name>A0A545T6U3_9GAMM</name>
<reference evidence="2 3" key="1">
    <citation type="submission" date="2019-06" db="EMBL/GenBank/DDBJ databases">
        <title>Draft genome of Aliikangiella marina GYP-15.</title>
        <authorList>
            <person name="Wang G."/>
        </authorList>
    </citation>
    <scope>NUCLEOTIDE SEQUENCE [LARGE SCALE GENOMIC DNA]</scope>
    <source>
        <strain evidence="2 3">GYP-15</strain>
    </source>
</reference>
<sequence length="172" mass="18798">MQKRIISLLVSFQCFVVLPSLAITFHDDYESQSTQMFSSIEPLNQVMDYVAEVNEPLLSSGQVVFTREMQMRAVNAANQIISSVAQAHAFSASIQEVALRPDECAAALADIAVKLEQSRQLVNVFENLDVDGEDKAEAMSALAIEFMSIPFMVSEATIGMLTVCSMQPGPSN</sequence>
<feature type="chain" id="PRO_5022115918" evidence="1">
    <location>
        <begin position="23"/>
        <end position="172"/>
    </location>
</feature>
<keyword evidence="3" id="KW-1185">Reference proteome</keyword>
<gene>
    <name evidence="2" type="ORF">FLL45_15615</name>
</gene>
<dbReference type="Proteomes" id="UP000317839">
    <property type="component" value="Unassembled WGS sequence"/>
</dbReference>
<dbReference type="RefSeq" id="WP_142943027.1">
    <property type="nucleotide sequence ID" value="NZ_VIKR01000004.1"/>
</dbReference>
<feature type="signal peptide" evidence="1">
    <location>
        <begin position="1"/>
        <end position="22"/>
    </location>
</feature>
<dbReference type="EMBL" id="VIKR01000004">
    <property type="protein sequence ID" value="TQV72892.1"/>
    <property type="molecule type" value="Genomic_DNA"/>
</dbReference>
<evidence type="ECO:0000313" key="2">
    <source>
        <dbReference type="EMBL" id="TQV72892.1"/>
    </source>
</evidence>
<keyword evidence="1" id="KW-0732">Signal</keyword>